<protein>
    <submittedName>
        <fullName evidence="1">1957_t:CDS:1</fullName>
    </submittedName>
</protein>
<gene>
    <name evidence="1" type="ORF">ACOLOM_LOCUS7051</name>
</gene>
<name>A0ACA9MW32_9GLOM</name>
<dbReference type="Proteomes" id="UP000789525">
    <property type="component" value="Unassembled WGS sequence"/>
</dbReference>
<reference evidence="1" key="1">
    <citation type="submission" date="2021-06" db="EMBL/GenBank/DDBJ databases">
        <authorList>
            <person name="Kallberg Y."/>
            <person name="Tangrot J."/>
            <person name="Rosling A."/>
        </authorList>
    </citation>
    <scope>NUCLEOTIDE SEQUENCE</scope>
    <source>
        <strain evidence="1">CL356</strain>
    </source>
</reference>
<organism evidence="1 2">
    <name type="scientific">Acaulospora colombiana</name>
    <dbReference type="NCBI Taxonomy" id="27376"/>
    <lineage>
        <taxon>Eukaryota</taxon>
        <taxon>Fungi</taxon>
        <taxon>Fungi incertae sedis</taxon>
        <taxon>Mucoromycota</taxon>
        <taxon>Glomeromycotina</taxon>
        <taxon>Glomeromycetes</taxon>
        <taxon>Diversisporales</taxon>
        <taxon>Acaulosporaceae</taxon>
        <taxon>Acaulospora</taxon>
    </lineage>
</organism>
<feature type="non-terminal residue" evidence="1">
    <location>
        <position position="1"/>
    </location>
</feature>
<accession>A0ACA9MW32</accession>
<sequence length="147" mass="17232">NEIIEERTSRVAIPPLQRGQKPRDHERGDEIPLDYEMIKDDGGFEYGQQPQFEEVTESAQTSPLSAWDKVRERAKTDRKQKNSTNADDYSYINKSQQTLGRRDENINDGFMEDTTFNLPRTREELEEISRSGKIRTNQYGDPEIRYE</sequence>
<comment type="caution">
    <text evidence="1">The sequence shown here is derived from an EMBL/GenBank/DDBJ whole genome shotgun (WGS) entry which is preliminary data.</text>
</comment>
<dbReference type="EMBL" id="CAJVPT010015487">
    <property type="protein sequence ID" value="CAG8612103.1"/>
    <property type="molecule type" value="Genomic_DNA"/>
</dbReference>
<proteinExistence type="predicted"/>
<keyword evidence="2" id="KW-1185">Reference proteome</keyword>
<evidence type="ECO:0000313" key="1">
    <source>
        <dbReference type="EMBL" id="CAG8612103.1"/>
    </source>
</evidence>
<evidence type="ECO:0000313" key="2">
    <source>
        <dbReference type="Proteomes" id="UP000789525"/>
    </source>
</evidence>